<accession>A0ABT1LF66</accession>
<keyword evidence="2" id="KW-1185">Reference proteome</keyword>
<evidence type="ECO:0000313" key="2">
    <source>
        <dbReference type="Proteomes" id="UP001205890"/>
    </source>
</evidence>
<reference evidence="1 2" key="1">
    <citation type="submission" date="2022-07" db="EMBL/GenBank/DDBJ databases">
        <authorList>
            <person name="Li W.-J."/>
            <person name="Deng Q.-Q."/>
        </authorList>
    </citation>
    <scope>NUCLEOTIDE SEQUENCE [LARGE SCALE GENOMIC DNA]</scope>
    <source>
        <strain evidence="1 2">SYSU M60028</strain>
    </source>
</reference>
<evidence type="ECO:0000313" key="1">
    <source>
        <dbReference type="EMBL" id="MCP8940142.1"/>
    </source>
</evidence>
<proteinExistence type="predicted"/>
<sequence>MQTMRDPGLEDMLSDPLIQLLMSSDHVCADDARALWTETAARLRVQRSWDKVAQCGREASRPPHPALPPSVF</sequence>
<name>A0ABT1LF66_9HYPH</name>
<dbReference type="EMBL" id="JANCLU010000017">
    <property type="protein sequence ID" value="MCP8940142.1"/>
    <property type="molecule type" value="Genomic_DNA"/>
</dbReference>
<comment type="caution">
    <text evidence="1">The sequence shown here is derived from an EMBL/GenBank/DDBJ whole genome shotgun (WGS) entry which is preliminary data.</text>
</comment>
<protein>
    <submittedName>
        <fullName evidence="1">Uncharacterized protein</fullName>
    </submittedName>
</protein>
<dbReference type="RefSeq" id="WP_254744509.1">
    <property type="nucleotide sequence ID" value="NZ_JANCLU010000017.1"/>
</dbReference>
<dbReference type="Proteomes" id="UP001205890">
    <property type="component" value="Unassembled WGS sequence"/>
</dbReference>
<organism evidence="1 2">
    <name type="scientific">Alsobacter ponti</name>
    <dbReference type="NCBI Taxonomy" id="2962936"/>
    <lineage>
        <taxon>Bacteria</taxon>
        <taxon>Pseudomonadati</taxon>
        <taxon>Pseudomonadota</taxon>
        <taxon>Alphaproteobacteria</taxon>
        <taxon>Hyphomicrobiales</taxon>
        <taxon>Alsobacteraceae</taxon>
        <taxon>Alsobacter</taxon>
    </lineage>
</organism>
<gene>
    <name evidence="1" type="ORF">NK718_16565</name>
</gene>